<name>A0A0K2UQC7_LEPSM</name>
<organism evidence="3">
    <name type="scientific">Lepeophtheirus salmonis</name>
    <name type="common">Salmon louse</name>
    <name type="synonym">Caligus salmonis</name>
    <dbReference type="NCBI Taxonomy" id="72036"/>
    <lineage>
        <taxon>Eukaryota</taxon>
        <taxon>Metazoa</taxon>
        <taxon>Ecdysozoa</taxon>
        <taxon>Arthropoda</taxon>
        <taxon>Crustacea</taxon>
        <taxon>Multicrustacea</taxon>
        <taxon>Hexanauplia</taxon>
        <taxon>Copepoda</taxon>
        <taxon>Siphonostomatoida</taxon>
        <taxon>Caligidae</taxon>
        <taxon>Lepeophtheirus</taxon>
    </lineage>
</organism>
<accession>A0A0K2UQC7</accession>
<sequence>MSTLCIQLSFILHMYIIFTKEVYGRIPHPPPHLCIYRLTDTFSTSLGSNIIQTPTDYEYLIFANEDHKSDSNDNVFDRLHKDKKNYLFSRLRRGRFDFPTHHYNKEDVSEIERVFGQFLQNRLRKYDSRFMFNRLRRADTKLGPTDGGYMSERPKEDGTKGNDAFMFHRLRKDGSSRSDAFMFDRLKKDGTKGSDAFMFDRLRKDGTRGTDAFMFDRLRKDGTSG</sequence>
<keyword evidence="2" id="KW-0732">Signal</keyword>
<feature type="region of interest" description="Disordered" evidence="1">
    <location>
        <begin position="143"/>
        <end position="162"/>
    </location>
</feature>
<proteinExistence type="predicted"/>
<evidence type="ECO:0000256" key="1">
    <source>
        <dbReference type="SAM" id="MobiDB-lite"/>
    </source>
</evidence>
<feature type="signal peptide" evidence="2">
    <location>
        <begin position="1"/>
        <end position="24"/>
    </location>
</feature>
<feature type="non-terminal residue" evidence="3">
    <location>
        <position position="225"/>
    </location>
</feature>
<reference evidence="3" key="1">
    <citation type="submission" date="2014-05" db="EMBL/GenBank/DDBJ databases">
        <authorList>
            <person name="Chronopoulou M."/>
        </authorList>
    </citation>
    <scope>NUCLEOTIDE SEQUENCE</scope>
    <source>
        <tissue evidence="3">Whole organism</tissue>
    </source>
</reference>
<dbReference type="AlphaFoldDB" id="A0A0K2UQC7"/>
<dbReference type="EMBL" id="HACA01022575">
    <property type="protein sequence ID" value="CDW39936.1"/>
    <property type="molecule type" value="Transcribed_RNA"/>
</dbReference>
<protein>
    <submittedName>
        <fullName evidence="3">Uncharacterized protein</fullName>
    </submittedName>
</protein>
<evidence type="ECO:0000256" key="2">
    <source>
        <dbReference type="SAM" id="SignalP"/>
    </source>
</evidence>
<feature type="chain" id="PRO_5005488996" evidence="2">
    <location>
        <begin position="25"/>
        <end position="225"/>
    </location>
</feature>
<evidence type="ECO:0000313" key="3">
    <source>
        <dbReference type="EMBL" id="CDW39936.1"/>
    </source>
</evidence>